<feature type="transmembrane region" description="Helical" evidence="7">
    <location>
        <begin position="7"/>
        <end position="27"/>
    </location>
</feature>
<evidence type="ECO:0000256" key="5">
    <source>
        <dbReference type="ARBA" id="ARBA00023065"/>
    </source>
</evidence>
<keyword evidence="7" id="KW-1133">Transmembrane helix</keyword>
<dbReference type="AlphaFoldDB" id="A0A3S1BVX3"/>
<sequence>MLYLLGPTYMLAVMLFLYEGIVAFSFYQSKGCDPLASKQITSSSQLVPLLVKNILGSVPAMPGLFLAALFSASLSNYVAWEEKSELITMNIPTVVVLGVIACSFSFMAAELGGTLLQGAFAGGVVSFALGLWLSLGSSFSPDVPRPVMLQFASTDRCVAGWTNSSILINTTYAAAMNVSDMTAPTTAAYPSPLDEVSTLAPVSSGP</sequence>
<keyword evidence="5" id="KW-0406">Ion transport</keyword>
<dbReference type="InterPro" id="IPR051163">
    <property type="entry name" value="Sodium:Solute_Symporter_SSF"/>
</dbReference>
<dbReference type="PANTHER" id="PTHR42985">
    <property type="entry name" value="SODIUM-COUPLED MONOCARBOXYLATE TRANSPORTER"/>
    <property type="match status" value="1"/>
</dbReference>
<keyword evidence="7" id="KW-0472">Membrane</keyword>
<dbReference type="Proteomes" id="UP000271974">
    <property type="component" value="Unassembled WGS sequence"/>
</dbReference>
<comment type="subcellular location">
    <subcellularLocation>
        <location evidence="1">Cell membrane</location>
        <topology evidence="1">Multi-pass membrane protein</topology>
    </subcellularLocation>
</comment>
<keyword evidence="3" id="KW-1003">Cell membrane</keyword>
<comment type="caution">
    <text evidence="8">The sequence shown here is derived from an EMBL/GenBank/DDBJ whole genome shotgun (WGS) entry which is preliminary data.</text>
</comment>
<dbReference type="STRING" id="188477.A0A3S1BVX3"/>
<evidence type="ECO:0000313" key="9">
    <source>
        <dbReference type="Proteomes" id="UP000271974"/>
    </source>
</evidence>
<dbReference type="GO" id="GO:0015293">
    <property type="term" value="F:symporter activity"/>
    <property type="evidence" value="ECO:0007669"/>
    <property type="project" value="TreeGrafter"/>
</dbReference>
<reference evidence="8 9" key="1">
    <citation type="submission" date="2019-01" db="EMBL/GenBank/DDBJ databases">
        <title>A draft genome assembly of the solar-powered sea slug Elysia chlorotica.</title>
        <authorList>
            <person name="Cai H."/>
            <person name="Li Q."/>
            <person name="Fang X."/>
            <person name="Li J."/>
            <person name="Curtis N.E."/>
            <person name="Altenburger A."/>
            <person name="Shibata T."/>
            <person name="Feng M."/>
            <person name="Maeda T."/>
            <person name="Schwartz J.A."/>
            <person name="Shigenobu S."/>
            <person name="Lundholm N."/>
            <person name="Nishiyama T."/>
            <person name="Yang H."/>
            <person name="Hasebe M."/>
            <person name="Li S."/>
            <person name="Pierce S.K."/>
            <person name="Wang J."/>
        </authorList>
    </citation>
    <scope>NUCLEOTIDE SEQUENCE [LARGE SCALE GENOMIC DNA]</scope>
    <source>
        <strain evidence="8">EC2010</strain>
        <tissue evidence="8">Whole organism of an adult</tissue>
    </source>
</reference>
<evidence type="ECO:0000256" key="2">
    <source>
        <dbReference type="ARBA" id="ARBA00022448"/>
    </source>
</evidence>
<name>A0A3S1BVX3_ELYCH</name>
<protein>
    <submittedName>
        <fullName evidence="8">Uncharacterized protein</fullName>
    </submittedName>
</protein>
<feature type="transmembrane region" description="Helical" evidence="7">
    <location>
        <begin position="115"/>
        <end position="135"/>
    </location>
</feature>
<dbReference type="GO" id="GO:0005886">
    <property type="term" value="C:plasma membrane"/>
    <property type="evidence" value="ECO:0007669"/>
    <property type="project" value="UniProtKB-SubCell"/>
</dbReference>
<gene>
    <name evidence="8" type="ORF">EGW08_002173</name>
</gene>
<evidence type="ECO:0000256" key="6">
    <source>
        <dbReference type="ARBA" id="ARBA00023201"/>
    </source>
</evidence>
<proteinExistence type="predicted"/>
<evidence type="ECO:0000256" key="7">
    <source>
        <dbReference type="SAM" id="Phobius"/>
    </source>
</evidence>
<keyword evidence="6" id="KW-0739">Sodium transport</keyword>
<evidence type="ECO:0000256" key="1">
    <source>
        <dbReference type="ARBA" id="ARBA00004651"/>
    </source>
</evidence>
<dbReference type="GO" id="GO:0006814">
    <property type="term" value="P:sodium ion transport"/>
    <property type="evidence" value="ECO:0007669"/>
    <property type="project" value="UniProtKB-KW"/>
</dbReference>
<keyword evidence="7" id="KW-0812">Transmembrane</keyword>
<evidence type="ECO:0000313" key="8">
    <source>
        <dbReference type="EMBL" id="RUS90060.1"/>
    </source>
</evidence>
<organism evidence="8 9">
    <name type="scientific">Elysia chlorotica</name>
    <name type="common">Eastern emerald elysia</name>
    <name type="synonym">Sea slug</name>
    <dbReference type="NCBI Taxonomy" id="188477"/>
    <lineage>
        <taxon>Eukaryota</taxon>
        <taxon>Metazoa</taxon>
        <taxon>Spiralia</taxon>
        <taxon>Lophotrochozoa</taxon>
        <taxon>Mollusca</taxon>
        <taxon>Gastropoda</taxon>
        <taxon>Heterobranchia</taxon>
        <taxon>Euthyneura</taxon>
        <taxon>Panpulmonata</taxon>
        <taxon>Sacoglossa</taxon>
        <taxon>Placobranchoidea</taxon>
        <taxon>Plakobranchidae</taxon>
        <taxon>Elysia</taxon>
    </lineage>
</organism>
<dbReference type="EMBL" id="RQTK01000041">
    <property type="protein sequence ID" value="RUS90060.1"/>
    <property type="molecule type" value="Genomic_DNA"/>
</dbReference>
<feature type="transmembrane region" description="Helical" evidence="7">
    <location>
        <begin position="86"/>
        <end position="109"/>
    </location>
</feature>
<evidence type="ECO:0000256" key="4">
    <source>
        <dbReference type="ARBA" id="ARBA00023053"/>
    </source>
</evidence>
<feature type="transmembrane region" description="Helical" evidence="7">
    <location>
        <begin position="54"/>
        <end position="74"/>
    </location>
</feature>
<accession>A0A3S1BVX3</accession>
<keyword evidence="2" id="KW-0813">Transport</keyword>
<dbReference type="Gene3D" id="1.20.1730.10">
    <property type="entry name" value="Sodium/glucose cotransporter"/>
    <property type="match status" value="1"/>
</dbReference>
<dbReference type="PANTHER" id="PTHR42985:SF40">
    <property type="entry name" value="LD47995P-RELATED"/>
    <property type="match status" value="1"/>
</dbReference>
<evidence type="ECO:0000256" key="3">
    <source>
        <dbReference type="ARBA" id="ARBA00022475"/>
    </source>
</evidence>
<dbReference type="InterPro" id="IPR038377">
    <property type="entry name" value="Na/Glc_symporter_sf"/>
</dbReference>
<keyword evidence="4" id="KW-0915">Sodium</keyword>
<keyword evidence="9" id="KW-1185">Reference proteome</keyword>
<dbReference type="OrthoDB" id="6161365at2759"/>